<dbReference type="Pfam" id="PF06857">
    <property type="entry name" value="ACP"/>
    <property type="match status" value="1"/>
</dbReference>
<sequence>MEHIKFTLSATQSLPNPAQVGVVASGDLEALYKPGEGDQLEVAIVTSQENSQNLWNNLFERICAAIDLPAGKLTLHDSGATPGVARLRIEQALEEARDA</sequence>
<keyword evidence="8" id="KW-1185">Reference proteome</keyword>
<comment type="PTM">
    <text evidence="4 6">Covalently binds the prosthetic group of malonate decarboxylase.</text>
</comment>
<evidence type="ECO:0000256" key="4">
    <source>
        <dbReference type="HAMAP-Rule" id="MF_00710"/>
    </source>
</evidence>
<dbReference type="InterPro" id="IPR023439">
    <property type="entry name" value="Mal_deCO2ase/Cit_lyase_ACP"/>
</dbReference>
<proteinExistence type="inferred from homology"/>
<dbReference type="OrthoDB" id="120290at2"/>
<reference evidence="7 8" key="1">
    <citation type="submission" date="2019-03" db="EMBL/GenBank/DDBJ databases">
        <title>Genomic Encyclopedia of Type Strains, Phase IV (KMG-IV): sequencing the most valuable type-strain genomes for metagenomic binning, comparative biology and taxonomic classification.</title>
        <authorList>
            <person name="Goeker M."/>
        </authorList>
    </citation>
    <scope>NUCLEOTIDE SEQUENCE [LARGE SCALE GENOMIC DNA]</scope>
    <source>
        <strain evidence="7 8">DSM 18577</strain>
    </source>
</reference>
<keyword evidence="3 4" id="KW-0597">Phosphoprotein</keyword>
<evidence type="ECO:0000256" key="3">
    <source>
        <dbReference type="ARBA" id="ARBA00022553"/>
    </source>
</evidence>
<evidence type="ECO:0000313" key="7">
    <source>
        <dbReference type="EMBL" id="TCK58112.1"/>
    </source>
</evidence>
<dbReference type="NCBIfam" id="TIGR03130">
    <property type="entry name" value="malonate_delta"/>
    <property type="match status" value="1"/>
</dbReference>
<name>A0A4R1K2A2_9GAMM</name>
<dbReference type="AlphaFoldDB" id="A0A4R1K2A2"/>
<comment type="subcellular location">
    <subcellularLocation>
        <location evidence="1 4">Cytoplasm</location>
    </subcellularLocation>
</comment>
<protein>
    <recommendedName>
        <fullName evidence="4 5">Malonate decarboxylase acyl carrier protein</fullName>
    </recommendedName>
    <alternativeName>
        <fullName evidence="4">Malonate decarboxylase subunit delta</fullName>
    </alternativeName>
</protein>
<keyword evidence="2 4" id="KW-0963">Cytoplasm</keyword>
<dbReference type="GO" id="GO:0000036">
    <property type="term" value="F:acyl carrier activity"/>
    <property type="evidence" value="ECO:0007669"/>
    <property type="project" value="UniProtKB-UniRule"/>
</dbReference>
<evidence type="ECO:0000256" key="2">
    <source>
        <dbReference type="ARBA" id="ARBA00022490"/>
    </source>
</evidence>
<evidence type="ECO:0000313" key="8">
    <source>
        <dbReference type="Proteomes" id="UP000295565"/>
    </source>
</evidence>
<dbReference type="InterPro" id="IPR009662">
    <property type="entry name" value="Malonate_deCO2ase_dsu"/>
</dbReference>
<comment type="similarity">
    <text evidence="4">Belongs to the MdcC family.</text>
</comment>
<organism evidence="7 8">
    <name type="scientific">Celerinatantimonas diazotrophica</name>
    <dbReference type="NCBI Taxonomy" id="412034"/>
    <lineage>
        <taxon>Bacteria</taxon>
        <taxon>Pseudomonadati</taxon>
        <taxon>Pseudomonadota</taxon>
        <taxon>Gammaproteobacteria</taxon>
        <taxon>Celerinatantimonadaceae</taxon>
        <taxon>Celerinatantimonas</taxon>
    </lineage>
</organism>
<evidence type="ECO:0000256" key="1">
    <source>
        <dbReference type="ARBA" id="ARBA00004496"/>
    </source>
</evidence>
<evidence type="ECO:0000256" key="5">
    <source>
        <dbReference type="NCBIfam" id="TIGR03130"/>
    </source>
</evidence>
<dbReference type="HAMAP" id="MF_00710">
    <property type="entry name" value="Malonate_deCO2ase_dsu"/>
    <property type="match status" value="1"/>
</dbReference>
<comment type="caution">
    <text evidence="7">The sequence shown here is derived from an EMBL/GenBank/DDBJ whole genome shotgun (WGS) entry which is preliminary data.</text>
</comment>
<dbReference type="Proteomes" id="UP000295565">
    <property type="component" value="Unassembled WGS sequence"/>
</dbReference>
<dbReference type="RefSeq" id="WP_131912624.1">
    <property type="nucleotide sequence ID" value="NZ_OU594967.1"/>
</dbReference>
<accession>A0A4R1K2A2</accession>
<dbReference type="GO" id="GO:0005737">
    <property type="term" value="C:cytoplasm"/>
    <property type="evidence" value="ECO:0007669"/>
    <property type="project" value="UniProtKB-SubCell"/>
</dbReference>
<feature type="modified residue" description="O-(phosphoribosyl dephospho-coenzyme A)serine" evidence="4 6">
    <location>
        <position position="25"/>
    </location>
</feature>
<comment type="function">
    <text evidence="4">Subunit of malonate decarboxylase, it is an acyl carrier protein to which acetyl and malonyl thioester residues are bound via a 2'-(5''-phosphoribosyl)-3'-dephospho-CoA prosthetic group and turn over during the catalytic mechanism.</text>
</comment>
<gene>
    <name evidence="4" type="primary">mdcC</name>
    <name evidence="7" type="ORF">EV690_1820</name>
</gene>
<evidence type="ECO:0000256" key="6">
    <source>
        <dbReference type="PIRSR" id="PIRSR609662-50"/>
    </source>
</evidence>
<dbReference type="EMBL" id="SMGD01000012">
    <property type="protein sequence ID" value="TCK58112.1"/>
    <property type="molecule type" value="Genomic_DNA"/>
</dbReference>